<accession>A0A9P8CFX5</accession>
<proteinExistence type="predicted"/>
<reference evidence="1" key="1">
    <citation type="journal article" date="2021" name="IMA Fungus">
        <title>Genomic characterization of three marine fungi, including Emericellopsis atlantica sp. nov. with signatures of a generalist lifestyle and marine biomass degradation.</title>
        <authorList>
            <person name="Hagestad O.C."/>
            <person name="Hou L."/>
            <person name="Andersen J.H."/>
            <person name="Hansen E.H."/>
            <person name="Altermark B."/>
            <person name="Li C."/>
            <person name="Kuhnert E."/>
            <person name="Cox R.J."/>
            <person name="Crous P.W."/>
            <person name="Spatafora J.W."/>
            <person name="Lail K."/>
            <person name="Amirebrahimi M."/>
            <person name="Lipzen A."/>
            <person name="Pangilinan J."/>
            <person name="Andreopoulos W."/>
            <person name="Hayes R.D."/>
            <person name="Ng V."/>
            <person name="Grigoriev I.V."/>
            <person name="Jackson S.A."/>
            <person name="Sutton T.D.S."/>
            <person name="Dobson A.D.W."/>
            <person name="Rama T."/>
        </authorList>
    </citation>
    <scope>NUCLEOTIDE SEQUENCE</scope>
    <source>
        <strain evidence="1">TRa3180A</strain>
    </source>
</reference>
<evidence type="ECO:0000313" key="2">
    <source>
        <dbReference type="Proteomes" id="UP000887226"/>
    </source>
</evidence>
<name>A0A9P8CFX5_9HELO</name>
<keyword evidence="2" id="KW-1185">Reference proteome</keyword>
<dbReference type="EMBL" id="MU253836">
    <property type="protein sequence ID" value="KAG9245653.1"/>
    <property type="molecule type" value="Genomic_DNA"/>
</dbReference>
<dbReference type="AlphaFoldDB" id="A0A9P8CFX5"/>
<comment type="caution">
    <text evidence="1">The sequence shown here is derived from an EMBL/GenBank/DDBJ whole genome shotgun (WGS) entry which is preliminary data.</text>
</comment>
<evidence type="ECO:0000313" key="1">
    <source>
        <dbReference type="EMBL" id="KAG9245653.1"/>
    </source>
</evidence>
<protein>
    <submittedName>
        <fullName evidence="1">Uncharacterized protein</fullName>
    </submittedName>
</protein>
<sequence>MLTMHTASYMRGRSIGLSDYLWMFNNDRRPSRLLDHEFEDLVRDESQDSSVITTWRISFDQKDRDASRGAQLLRLMSDLHWRSIPQYLLQQYDLCDEDDLPQAKNLVMRRENISSFASTAAMNVARAGVFNVRIIRGSQFYGAIIAAEKLRVNIAGCASSPPGVAATFAFHATKNEYAAL</sequence>
<dbReference type="Proteomes" id="UP000887226">
    <property type="component" value="Unassembled WGS sequence"/>
</dbReference>
<gene>
    <name evidence="1" type="ORF">BJ878DRAFT_5550</name>
</gene>
<organism evidence="1 2">
    <name type="scientific">Calycina marina</name>
    <dbReference type="NCBI Taxonomy" id="1763456"/>
    <lineage>
        <taxon>Eukaryota</taxon>
        <taxon>Fungi</taxon>
        <taxon>Dikarya</taxon>
        <taxon>Ascomycota</taxon>
        <taxon>Pezizomycotina</taxon>
        <taxon>Leotiomycetes</taxon>
        <taxon>Helotiales</taxon>
        <taxon>Pezizellaceae</taxon>
        <taxon>Calycina</taxon>
    </lineage>
</organism>